<dbReference type="InterPro" id="IPR014751">
    <property type="entry name" value="XRCC4-like_C"/>
</dbReference>
<feature type="compositionally biased region" description="Basic and acidic residues" evidence="2">
    <location>
        <begin position="302"/>
        <end position="311"/>
    </location>
</feature>
<feature type="compositionally biased region" description="Basic residues" evidence="2">
    <location>
        <begin position="238"/>
        <end position="247"/>
    </location>
</feature>
<feature type="compositionally biased region" description="Basic and acidic residues" evidence="2">
    <location>
        <begin position="267"/>
        <end position="283"/>
    </location>
</feature>
<accession>A0A8H3FRA6</accession>
<sequence length="370" mass="41234">MVTEQILYLSRADSDGEHVLVNVSPGGPSALDLTLLATEGESPYIATIRQSRISKLRDKRNQLSDDQWENVLHSTLLRRRVRGPDAGILAKLEVLAALAGEQLSIIFRNNIFGITQKLGEVVFKKDESQEVDITRWAGMAVERSNGLEREVRNLTSKYDEQSKEMERLKNQLEDFVKAKIEHENSLLQSFRGLLNTKKLKIRDQQRLLASAKVEPKQAAKLRNARSTSKPRAATASRAGKRKAKSVHRASESSEESGFEGKAPIQKPKSDLSEEMNTPEHSDQDVTADETGDDLDSAPHSAKLPDRSKAADGAEEAIGEEMQLDAPPPTRDLSFGKGRRREQTNRAVTEDNSILIQEPCNEDEETDDDEL</sequence>
<dbReference type="OrthoDB" id="8064436at2759"/>
<reference evidence="3" key="1">
    <citation type="submission" date="2021-03" db="EMBL/GenBank/DDBJ databases">
        <authorList>
            <person name="Tagirdzhanova G."/>
        </authorList>
    </citation>
    <scope>NUCLEOTIDE SEQUENCE</scope>
</reference>
<feature type="coiled-coil region" evidence="1">
    <location>
        <begin position="144"/>
        <end position="185"/>
    </location>
</feature>
<protein>
    <recommendedName>
        <fullName evidence="5">XRCC4</fullName>
    </recommendedName>
</protein>
<proteinExistence type="predicted"/>
<feature type="region of interest" description="Disordered" evidence="2">
    <location>
        <begin position="212"/>
        <end position="370"/>
    </location>
</feature>
<dbReference type="PANTHER" id="PTHR42067:SF1">
    <property type="entry name" value="MITOTIC APPARATUS PROTEIN P62"/>
    <property type="match status" value="1"/>
</dbReference>
<evidence type="ECO:0000313" key="4">
    <source>
        <dbReference type="Proteomes" id="UP000664203"/>
    </source>
</evidence>
<dbReference type="AlphaFoldDB" id="A0A8H3FRA6"/>
<gene>
    <name evidence="3" type="ORF">ALECFALPRED_003800</name>
</gene>
<dbReference type="Gene3D" id="1.20.5.370">
    <property type="match status" value="1"/>
</dbReference>
<evidence type="ECO:0000256" key="2">
    <source>
        <dbReference type="SAM" id="MobiDB-lite"/>
    </source>
</evidence>
<feature type="compositionally biased region" description="Acidic residues" evidence="2">
    <location>
        <begin position="359"/>
        <end position="370"/>
    </location>
</feature>
<dbReference type="SUPFAM" id="SSF58022">
    <property type="entry name" value="XRCC4, C-terminal oligomerization domain"/>
    <property type="match status" value="1"/>
</dbReference>
<organism evidence="3 4">
    <name type="scientific">Alectoria fallacina</name>
    <dbReference type="NCBI Taxonomy" id="1903189"/>
    <lineage>
        <taxon>Eukaryota</taxon>
        <taxon>Fungi</taxon>
        <taxon>Dikarya</taxon>
        <taxon>Ascomycota</taxon>
        <taxon>Pezizomycotina</taxon>
        <taxon>Lecanoromycetes</taxon>
        <taxon>OSLEUM clade</taxon>
        <taxon>Lecanoromycetidae</taxon>
        <taxon>Lecanorales</taxon>
        <taxon>Lecanorineae</taxon>
        <taxon>Parmeliaceae</taxon>
        <taxon>Alectoria</taxon>
    </lineage>
</organism>
<feature type="compositionally biased region" description="Acidic residues" evidence="2">
    <location>
        <begin position="285"/>
        <end position="295"/>
    </location>
</feature>
<dbReference type="Proteomes" id="UP000664203">
    <property type="component" value="Unassembled WGS sequence"/>
</dbReference>
<feature type="compositionally biased region" description="Polar residues" evidence="2">
    <location>
        <begin position="344"/>
        <end position="354"/>
    </location>
</feature>
<evidence type="ECO:0008006" key="5">
    <source>
        <dbReference type="Google" id="ProtNLM"/>
    </source>
</evidence>
<feature type="compositionally biased region" description="Acidic residues" evidence="2">
    <location>
        <begin position="312"/>
        <end position="322"/>
    </location>
</feature>
<comment type="caution">
    <text evidence="3">The sequence shown here is derived from an EMBL/GenBank/DDBJ whole genome shotgun (WGS) entry which is preliminary data.</text>
</comment>
<dbReference type="EMBL" id="CAJPDR010000231">
    <property type="protein sequence ID" value="CAF9927617.1"/>
    <property type="molecule type" value="Genomic_DNA"/>
</dbReference>
<evidence type="ECO:0000313" key="3">
    <source>
        <dbReference type="EMBL" id="CAF9927617.1"/>
    </source>
</evidence>
<keyword evidence="1" id="KW-0175">Coiled coil</keyword>
<evidence type="ECO:0000256" key="1">
    <source>
        <dbReference type="SAM" id="Coils"/>
    </source>
</evidence>
<name>A0A8H3FRA6_9LECA</name>
<dbReference type="PANTHER" id="PTHR42067">
    <property type="entry name" value="YALI0C15378P"/>
    <property type="match status" value="1"/>
</dbReference>
<keyword evidence="4" id="KW-1185">Reference proteome</keyword>